<sequence>MVLHKVSPLLPESESNRPSFVPKVVSIGPYHHGDPRLAAMEPYKIQASKEYGVAACKMVRGMAESVRKMYEIDPDNEMDPNKFADMLFHDACFVVHFISYYRNLPDPSRKPAAMDRPDYQSSTQGSTTTGQAASSEGFVVRDLFLLENQLPYTVLKTVVSVKNSLSFDEDLQKFIGNVSHNNDKERAKDVVTRAAGTDNAKYPDEYRIDMSGVHAEHLLDMLHQMLINPETCYGGGTPAEDGWDTLKFRSVMELTEAGIKFKPNKIGNLTDVKYKGGCLRGTVSLPRMIIDDSTKSNFLNLMALEMCPKGKRGYGVTSYICLLDNLIDHADDVRELRKRNVLVNFLGSDEQVADLFNELATDRTPHPNAYRDTITGIHNHLKNPYKVTFATTINTHFNTPWSIVATVAATAGLALSAVQAGYAVKQG</sequence>
<reference evidence="2" key="2">
    <citation type="submission" date="2023-06" db="EMBL/GenBank/DDBJ databases">
        <authorList>
            <person name="Ma L."/>
            <person name="Liu K.-W."/>
            <person name="Li Z."/>
            <person name="Hsiao Y.-Y."/>
            <person name="Qi Y."/>
            <person name="Fu T."/>
            <person name="Tang G."/>
            <person name="Zhang D."/>
            <person name="Sun W.-H."/>
            <person name="Liu D.-K."/>
            <person name="Li Y."/>
            <person name="Chen G.-Z."/>
            <person name="Liu X.-D."/>
            <person name="Liao X.-Y."/>
            <person name="Jiang Y.-T."/>
            <person name="Yu X."/>
            <person name="Hao Y."/>
            <person name="Huang J."/>
            <person name="Zhao X.-W."/>
            <person name="Ke S."/>
            <person name="Chen Y.-Y."/>
            <person name="Wu W.-L."/>
            <person name="Hsu J.-L."/>
            <person name="Lin Y.-F."/>
            <person name="Huang M.-D."/>
            <person name="Li C.-Y."/>
            <person name="Huang L."/>
            <person name="Wang Z.-W."/>
            <person name="Zhao X."/>
            <person name="Zhong W.-Y."/>
            <person name="Peng D.-H."/>
            <person name="Ahmad S."/>
            <person name="Lan S."/>
            <person name="Zhang J.-S."/>
            <person name="Tsai W.-C."/>
            <person name="Van De Peer Y."/>
            <person name="Liu Z.-J."/>
        </authorList>
    </citation>
    <scope>NUCLEOTIDE SEQUENCE</scope>
    <source>
        <strain evidence="2">SCP</strain>
        <tissue evidence="2">Leaves</tissue>
    </source>
</reference>
<accession>A0AAV9BNK1</accession>
<comment type="caution">
    <text evidence="2">The sequence shown here is derived from an EMBL/GenBank/DDBJ whole genome shotgun (WGS) entry which is preliminary data.</text>
</comment>
<dbReference type="Pfam" id="PF03140">
    <property type="entry name" value="DUF247"/>
    <property type="match status" value="1"/>
</dbReference>
<feature type="compositionally biased region" description="Basic and acidic residues" evidence="1">
    <location>
        <begin position="109"/>
        <end position="118"/>
    </location>
</feature>
<keyword evidence="3" id="KW-1185">Reference proteome</keyword>
<dbReference type="InterPro" id="IPR004158">
    <property type="entry name" value="DUF247_pln"/>
</dbReference>
<gene>
    <name evidence="2" type="ORF">QJS04_geneDACA016621</name>
</gene>
<evidence type="ECO:0000313" key="2">
    <source>
        <dbReference type="EMBL" id="KAK1277983.1"/>
    </source>
</evidence>
<proteinExistence type="predicted"/>
<feature type="region of interest" description="Disordered" evidence="1">
    <location>
        <begin position="109"/>
        <end position="133"/>
    </location>
</feature>
<dbReference type="PANTHER" id="PTHR31549:SF149">
    <property type="entry name" value="ISOPRENOID SYNTHASE DOMAIN-CONTAINING PROTEIN"/>
    <property type="match status" value="1"/>
</dbReference>
<dbReference type="EMBL" id="JAUJYN010000002">
    <property type="protein sequence ID" value="KAK1277983.1"/>
    <property type="molecule type" value="Genomic_DNA"/>
</dbReference>
<organism evidence="2 3">
    <name type="scientific">Acorus gramineus</name>
    <name type="common">Dwarf sweet flag</name>
    <dbReference type="NCBI Taxonomy" id="55184"/>
    <lineage>
        <taxon>Eukaryota</taxon>
        <taxon>Viridiplantae</taxon>
        <taxon>Streptophyta</taxon>
        <taxon>Embryophyta</taxon>
        <taxon>Tracheophyta</taxon>
        <taxon>Spermatophyta</taxon>
        <taxon>Magnoliopsida</taxon>
        <taxon>Liliopsida</taxon>
        <taxon>Acoraceae</taxon>
        <taxon>Acorus</taxon>
    </lineage>
</organism>
<evidence type="ECO:0000256" key="1">
    <source>
        <dbReference type="SAM" id="MobiDB-lite"/>
    </source>
</evidence>
<dbReference type="Proteomes" id="UP001179952">
    <property type="component" value="Unassembled WGS sequence"/>
</dbReference>
<evidence type="ECO:0000313" key="3">
    <source>
        <dbReference type="Proteomes" id="UP001179952"/>
    </source>
</evidence>
<protein>
    <submittedName>
        <fullName evidence="2">Uncharacterized protein</fullName>
    </submittedName>
</protein>
<reference evidence="2" key="1">
    <citation type="journal article" date="2023" name="Nat. Commun.">
        <title>Diploid and tetraploid genomes of Acorus and the evolution of monocots.</title>
        <authorList>
            <person name="Ma L."/>
            <person name="Liu K.W."/>
            <person name="Li Z."/>
            <person name="Hsiao Y.Y."/>
            <person name="Qi Y."/>
            <person name="Fu T."/>
            <person name="Tang G.D."/>
            <person name="Zhang D."/>
            <person name="Sun W.H."/>
            <person name="Liu D.K."/>
            <person name="Li Y."/>
            <person name="Chen G.Z."/>
            <person name="Liu X.D."/>
            <person name="Liao X.Y."/>
            <person name="Jiang Y.T."/>
            <person name="Yu X."/>
            <person name="Hao Y."/>
            <person name="Huang J."/>
            <person name="Zhao X.W."/>
            <person name="Ke S."/>
            <person name="Chen Y.Y."/>
            <person name="Wu W.L."/>
            <person name="Hsu J.L."/>
            <person name="Lin Y.F."/>
            <person name="Huang M.D."/>
            <person name="Li C.Y."/>
            <person name="Huang L."/>
            <person name="Wang Z.W."/>
            <person name="Zhao X."/>
            <person name="Zhong W.Y."/>
            <person name="Peng D.H."/>
            <person name="Ahmad S."/>
            <person name="Lan S."/>
            <person name="Zhang J.S."/>
            <person name="Tsai W.C."/>
            <person name="Van de Peer Y."/>
            <person name="Liu Z.J."/>
        </authorList>
    </citation>
    <scope>NUCLEOTIDE SEQUENCE</scope>
    <source>
        <strain evidence="2">SCP</strain>
    </source>
</reference>
<dbReference type="PANTHER" id="PTHR31549">
    <property type="entry name" value="PROTEIN, PUTATIVE (DUF247)-RELATED-RELATED"/>
    <property type="match status" value="1"/>
</dbReference>
<name>A0AAV9BNK1_ACOGR</name>
<feature type="compositionally biased region" description="Low complexity" evidence="1">
    <location>
        <begin position="120"/>
        <end position="133"/>
    </location>
</feature>
<dbReference type="AlphaFoldDB" id="A0AAV9BNK1"/>